<keyword evidence="3" id="KW-0328">Glycosyltransferase</keyword>
<dbReference type="CDD" id="cd03808">
    <property type="entry name" value="GT4_CapM-like"/>
    <property type="match status" value="1"/>
</dbReference>
<evidence type="ECO:0000313" key="4">
    <source>
        <dbReference type="Proteomes" id="UP000032210"/>
    </source>
</evidence>
<dbReference type="Proteomes" id="UP000032210">
    <property type="component" value="Unassembled WGS sequence"/>
</dbReference>
<dbReference type="AlphaFoldDB" id="A0A0D0TMM0"/>
<evidence type="ECO:0000259" key="1">
    <source>
        <dbReference type="Pfam" id="PF00534"/>
    </source>
</evidence>
<dbReference type="InterPro" id="IPR001296">
    <property type="entry name" value="Glyco_trans_1"/>
</dbReference>
<sequence>MSKILLFIVNDPGFFLSHRLAVAKGAQTKGYKVHVACMPGPAVAAIAAEGFEFHSLPLSRSGRNPLAELGLMFTIWKLLWRLKPDILHLVTIKPVLYGGVAARLAPVKGVVTAISGLGFVFLSRGLKALVTRKVVSTFYRLALGKRNLRSIFQNPDDRDLLLNMSGLSESKAVMIRGSGVNLSLYTAIPEPEGLPVVCLAARLLRDKGVEEFVEAAKILTARGVKARFQLIGDIDPGNPATVTRAQIDQWREDGVIELLGYRDDIATLFAAANIVTLPSYREGLPKVLVEAAACGRAVVTTDVPGCRDAIDPDITGFLVPVRDAQALANQLQVLIEDPALRSRMGMAGRELALRAFSIEKIVEQHLDVYGQLERIV</sequence>
<evidence type="ECO:0000313" key="3">
    <source>
        <dbReference type="EMBL" id="KIR23154.1"/>
    </source>
</evidence>
<dbReference type="PANTHER" id="PTHR12526:SF638">
    <property type="entry name" value="SPORE COAT PROTEIN SA"/>
    <property type="match status" value="1"/>
</dbReference>
<dbReference type="RefSeq" id="WP_043047432.1">
    <property type="nucleotide sequence ID" value="NZ_JXCQ01000008.1"/>
</dbReference>
<keyword evidence="3" id="KW-0808">Transferase</keyword>
<dbReference type="PATRIC" id="fig|294.125.peg.1343"/>
<dbReference type="Pfam" id="PF13477">
    <property type="entry name" value="Glyco_trans_4_2"/>
    <property type="match status" value="1"/>
</dbReference>
<dbReference type="PANTHER" id="PTHR12526">
    <property type="entry name" value="GLYCOSYLTRANSFERASE"/>
    <property type="match status" value="1"/>
</dbReference>
<feature type="domain" description="Glycosyl transferase family 1" evidence="1">
    <location>
        <begin position="189"/>
        <end position="350"/>
    </location>
</feature>
<feature type="domain" description="Glycosyltransferase subfamily 4-like N-terminal" evidence="2">
    <location>
        <begin position="4"/>
        <end position="128"/>
    </location>
</feature>
<dbReference type="EC" id="2.4.1.290" evidence="3"/>
<organism evidence="3 4">
    <name type="scientific">Pseudomonas fluorescens</name>
    <dbReference type="NCBI Taxonomy" id="294"/>
    <lineage>
        <taxon>Bacteria</taxon>
        <taxon>Pseudomonadati</taxon>
        <taxon>Pseudomonadota</taxon>
        <taxon>Gammaproteobacteria</taxon>
        <taxon>Pseudomonadales</taxon>
        <taxon>Pseudomonadaceae</taxon>
        <taxon>Pseudomonas</taxon>
    </lineage>
</organism>
<comment type="caution">
    <text evidence="3">The sequence shown here is derived from an EMBL/GenBank/DDBJ whole genome shotgun (WGS) entry which is preliminary data.</text>
</comment>
<proteinExistence type="predicted"/>
<evidence type="ECO:0000259" key="2">
    <source>
        <dbReference type="Pfam" id="PF13477"/>
    </source>
</evidence>
<dbReference type="Pfam" id="PF00534">
    <property type="entry name" value="Glycos_transf_1"/>
    <property type="match status" value="1"/>
</dbReference>
<dbReference type="EMBL" id="JXCQ01000008">
    <property type="protein sequence ID" value="KIR23154.1"/>
    <property type="molecule type" value="Genomic_DNA"/>
</dbReference>
<name>A0A0D0TMM0_PSEFL</name>
<accession>A0A0D0TMM0</accession>
<dbReference type="SUPFAM" id="SSF53756">
    <property type="entry name" value="UDP-Glycosyltransferase/glycogen phosphorylase"/>
    <property type="match status" value="1"/>
</dbReference>
<protein>
    <submittedName>
        <fullName evidence="3">PglA_1 protein</fullName>
        <ecNumber evidence="3">2.4.1.290</ecNumber>
    </submittedName>
</protein>
<dbReference type="GO" id="GO:0102335">
    <property type="term" value="F:N,N'-diacetylbacillosaminyl-diphospho-undecaprenol alpha-1,3-N-acetylgalactosaminyltransferase activity"/>
    <property type="evidence" value="ECO:0007669"/>
    <property type="project" value="UniProtKB-EC"/>
</dbReference>
<gene>
    <name evidence="3" type="primary">pglA_1</name>
    <name evidence="3" type="ORF">PFLU3_13070</name>
</gene>
<reference evidence="3 4" key="1">
    <citation type="submission" date="2015-01" db="EMBL/GenBank/DDBJ databases">
        <title>Genome sequence of the beneficial rhizobacterium Pseudomonas fluorescens 2-79.</title>
        <authorList>
            <person name="Thuermer A."/>
            <person name="Daniel R."/>
        </authorList>
    </citation>
    <scope>NUCLEOTIDE SEQUENCE [LARGE SCALE GENOMIC DNA]</scope>
    <source>
        <strain evidence="3 4">2-79</strain>
    </source>
</reference>
<dbReference type="Gene3D" id="3.40.50.2000">
    <property type="entry name" value="Glycogen Phosphorylase B"/>
    <property type="match status" value="2"/>
</dbReference>
<dbReference type="GO" id="GO:1901135">
    <property type="term" value="P:carbohydrate derivative metabolic process"/>
    <property type="evidence" value="ECO:0007669"/>
    <property type="project" value="UniProtKB-ARBA"/>
</dbReference>
<dbReference type="InterPro" id="IPR028098">
    <property type="entry name" value="Glyco_trans_4-like_N"/>
</dbReference>